<accession>A0A8T1VRB9</accession>
<proteinExistence type="inferred from homology"/>
<comment type="similarity">
    <text evidence="2">Belongs to the EAF6 family.</text>
</comment>
<evidence type="ECO:0000256" key="4">
    <source>
        <dbReference type="ARBA" id="ARBA00023015"/>
    </source>
</evidence>
<evidence type="ECO:0000256" key="6">
    <source>
        <dbReference type="ARBA" id="ARBA00023163"/>
    </source>
</evidence>
<protein>
    <submittedName>
        <fullName evidence="9">Sodium/hydrogen exchanger 3</fullName>
    </submittedName>
</protein>
<dbReference type="GO" id="GO:0006325">
    <property type="term" value="P:chromatin organization"/>
    <property type="evidence" value="ECO:0007669"/>
    <property type="project" value="UniProtKB-KW"/>
</dbReference>
<feature type="compositionally biased region" description="Low complexity" evidence="8">
    <location>
        <begin position="202"/>
        <end position="213"/>
    </location>
</feature>
<dbReference type="AlphaFoldDB" id="A0A8T1VRB9"/>
<dbReference type="GO" id="GO:0000123">
    <property type="term" value="C:histone acetyltransferase complex"/>
    <property type="evidence" value="ECO:0007669"/>
    <property type="project" value="InterPro"/>
</dbReference>
<dbReference type="EMBL" id="JAGDFM010000203">
    <property type="protein sequence ID" value="KAG7382593.1"/>
    <property type="molecule type" value="Genomic_DNA"/>
</dbReference>
<dbReference type="Pfam" id="PF09340">
    <property type="entry name" value="NuA4"/>
    <property type="match status" value="1"/>
</dbReference>
<evidence type="ECO:0000256" key="8">
    <source>
        <dbReference type="SAM" id="MobiDB-lite"/>
    </source>
</evidence>
<dbReference type="InterPro" id="IPR015418">
    <property type="entry name" value="Eaf6"/>
</dbReference>
<evidence type="ECO:0000256" key="7">
    <source>
        <dbReference type="ARBA" id="ARBA00023242"/>
    </source>
</evidence>
<keyword evidence="5" id="KW-0175">Coiled coil</keyword>
<evidence type="ECO:0000256" key="2">
    <source>
        <dbReference type="ARBA" id="ARBA00010916"/>
    </source>
</evidence>
<feature type="compositionally biased region" description="Polar residues" evidence="8">
    <location>
        <begin position="173"/>
        <end position="182"/>
    </location>
</feature>
<keyword evidence="3" id="KW-0156">Chromatin regulator</keyword>
<dbReference type="Proteomes" id="UP000694044">
    <property type="component" value="Unassembled WGS sequence"/>
</dbReference>
<feature type="compositionally biased region" description="Polar residues" evidence="8">
    <location>
        <begin position="150"/>
        <end position="165"/>
    </location>
</feature>
<evidence type="ECO:0000313" key="9">
    <source>
        <dbReference type="EMBL" id="KAG7382593.1"/>
    </source>
</evidence>
<dbReference type="PANTHER" id="PTHR13476">
    <property type="entry name" value="CHROMATIN MODIFICATION-RELATED PROTEIN MEAF6"/>
    <property type="match status" value="1"/>
</dbReference>
<evidence type="ECO:0000256" key="5">
    <source>
        <dbReference type="ARBA" id="ARBA00023054"/>
    </source>
</evidence>
<evidence type="ECO:0000313" key="10">
    <source>
        <dbReference type="Proteomes" id="UP000694044"/>
    </source>
</evidence>
<keyword evidence="4" id="KW-0805">Transcription regulation</keyword>
<gene>
    <name evidence="9" type="primary">NHX3_6</name>
    <name evidence="9" type="ORF">PHYPSEUDO_004734</name>
</gene>
<keyword evidence="10" id="KW-1185">Reference proteome</keyword>
<keyword evidence="7" id="KW-0539">Nucleus</keyword>
<name>A0A8T1VRB9_9STRA</name>
<keyword evidence="6" id="KW-0804">Transcription</keyword>
<sequence length="234" mass="24690">METVSEEMQALYEAQRRAHETVLALQTQVEDEEAVYLEETPHGNIIRGWDGFIDSKQPRKDANPKKIKPYTEAEHLFSSCCFYASMAGEPSFDQVDIYDTTKDDAAGRRKLTVTLSVGKGTGASGSVSGVVDSATTHGTHAAYRGGKGSKLQSAQKTTKAANTHPVTGKGAAATSTSSYQHSKASKLKKRKREAEAVATAMAQETTATGPQAAAATATTGTAAQAGASDFLDVL</sequence>
<reference evidence="9" key="1">
    <citation type="submission" date="2021-02" db="EMBL/GenBank/DDBJ databases">
        <authorList>
            <person name="Palmer J.M."/>
        </authorList>
    </citation>
    <scope>NUCLEOTIDE SEQUENCE</scope>
    <source>
        <strain evidence="9">SCRP734</strain>
    </source>
</reference>
<evidence type="ECO:0000256" key="1">
    <source>
        <dbReference type="ARBA" id="ARBA00004123"/>
    </source>
</evidence>
<comment type="subcellular location">
    <subcellularLocation>
        <location evidence="1">Nucleus</location>
    </subcellularLocation>
</comment>
<dbReference type="GO" id="GO:0005634">
    <property type="term" value="C:nucleus"/>
    <property type="evidence" value="ECO:0007669"/>
    <property type="project" value="UniProtKB-SubCell"/>
</dbReference>
<organism evidence="9 10">
    <name type="scientific">Phytophthora pseudosyringae</name>
    <dbReference type="NCBI Taxonomy" id="221518"/>
    <lineage>
        <taxon>Eukaryota</taxon>
        <taxon>Sar</taxon>
        <taxon>Stramenopiles</taxon>
        <taxon>Oomycota</taxon>
        <taxon>Peronosporomycetes</taxon>
        <taxon>Peronosporales</taxon>
        <taxon>Peronosporaceae</taxon>
        <taxon>Phytophthora</taxon>
    </lineage>
</organism>
<feature type="region of interest" description="Disordered" evidence="8">
    <location>
        <begin position="139"/>
        <end position="213"/>
    </location>
</feature>
<evidence type="ECO:0000256" key="3">
    <source>
        <dbReference type="ARBA" id="ARBA00022853"/>
    </source>
</evidence>
<comment type="caution">
    <text evidence="9">The sequence shown here is derived from an EMBL/GenBank/DDBJ whole genome shotgun (WGS) entry which is preliminary data.</text>
</comment>
<dbReference type="OrthoDB" id="440324at2759"/>